<comment type="caution">
    <text evidence="1">The sequence shown here is derived from an EMBL/GenBank/DDBJ whole genome shotgun (WGS) entry which is preliminary data.</text>
</comment>
<protein>
    <submittedName>
        <fullName evidence="1">Uncharacterized protein</fullName>
    </submittedName>
</protein>
<dbReference type="AlphaFoldDB" id="A0A9Q1K9V8"/>
<reference evidence="1" key="1">
    <citation type="submission" date="2022-04" db="EMBL/GenBank/DDBJ databases">
        <title>Carnegiea gigantea Genome sequencing and assembly v2.</title>
        <authorList>
            <person name="Copetti D."/>
            <person name="Sanderson M.J."/>
            <person name="Burquez A."/>
            <person name="Wojciechowski M.F."/>
        </authorList>
    </citation>
    <scope>NUCLEOTIDE SEQUENCE</scope>
    <source>
        <strain evidence="1">SGP5-SGP5p</strain>
        <tissue evidence="1">Aerial part</tissue>
    </source>
</reference>
<name>A0A9Q1K9V8_9CARY</name>
<dbReference type="EMBL" id="JAKOGI010000197">
    <property type="protein sequence ID" value="KAJ8440126.1"/>
    <property type="molecule type" value="Genomic_DNA"/>
</dbReference>
<gene>
    <name evidence="1" type="ORF">Cgig2_003451</name>
</gene>
<evidence type="ECO:0000313" key="2">
    <source>
        <dbReference type="Proteomes" id="UP001153076"/>
    </source>
</evidence>
<keyword evidence="2" id="KW-1185">Reference proteome</keyword>
<sequence>MDQNETQLQPIGICHKLFYFIMRTLAAQALKPVILGPPVPHEQTRKPGIDRCSITHYSESRGSPKRLEDYESEASIDIEEVASPLLKDEEGMVKVEMMVGPKKVVSIKDEPEVICLSNKRRKTMADRQSWGLEREKDRRLRPLRSILKVGSSSHLGNANVGDMHSERAKGTISHWDYWKHPNGEGMEGGEGKSIPSIPLNVIPTLISLMKREVRTTVNH</sequence>
<dbReference type="Proteomes" id="UP001153076">
    <property type="component" value="Unassembled WGS sequence"/>
</dbReference>
<dbReference type="OrthoDB" id="1531937at2759"/>
<evidence type="ECO:0000313" key="1">
    <source>
        <dbReference type="EMBL" id="KAJ8440126.1"/>
    </source>
</evidence>
<accession>A0A9Q1K9V8</accession>
<organism evidence="1 2">
    <name type="scientific">Carnegiea gigantea</name>
    <dbReference type="NCBI Taxonomy" id="171969"/>
    <lineage>
        <taxon>Eukaryota</taxon>
        <taxon>Viridiplantae</taxon>
        <taxon>Streptophyta</taxon>
        <taxon>Embryophyta</taxon>
        <taxon>Tracheophyta</taxon>
        <taxon>Spermatophyta</taxon>
        <taxon>Magnoliopsida</taxon>
        <taxon>eudicotyledons</taxon>
        <taxon>Gunneridae</taxon>
        <taxon>Pentapetalae</taxon>
        <taxon>Caryophyllales</taxon>
        <taxon>Cactineae</taxon>
        <taxon>Cactaceae</taxon>
        <taxon>Cactoideae</taxon>
        <taxon>Echinocereeae</taxon>
        <taxon>Carnegiea</taxon>
    </lineage>
</organism>
<proteinExistence type="predicted"/>